<dbReference type="Gene3D" id="3.40.50.720">
    <property type="entry name" value="NAD(P)-binding Rossmann-like Domain"/>
    <property type="match status" value="1"/>
</dbReference>
<dbReference type="Proteomes" id="UP001251870">
    <property type="component" value="Unassembled WGS sequence"/>
</dbReference>
<proteinExistence type="predicted"/>
<dbReference type="NCBIfam" id="TIGR03882">
    <property type="entry name" value="cyclo_dehyd_2"/>
    <property type="match status" value="1"/>
</dbReference>
<evidence type="ECO:0000313" key="3">
    <source>
        <dbReference type="Proteomes" id="UP001251870"/>
    </source>
</evidence>
<dbReference type="InterPro" id="IPR022291">
    <property type="entry name" value="Bacteriocin_synth_cyclodeHase"/>
</dbReference>
<dbReference type="EMBL" id="JAVKGR010000007">
    <property type="protein sequence ID" value="MDR8019391.1"/>
    <property type="molecule type" value="Genomic_DNA"/>
</dbReference>
<comment type="caution">
    <text evidence="2">The sequence shown here is derived from an EMBL/GenBank/DDBJ whole genome shotgun (WGS) entry which is preliminary data.</text>
</comment>
<feature type="region of interest" description="Disordered" evidence="1">
    <location>
        <begin position="305"/>
        <end position="324"/>
    </location>
</feature>
<reference evidence="2 3" key="1">
    <citation type="submission" date="2023-09" db="EMBL/GenBank/DDBJ databases">
        <title>Description of three actinobacteria isolated from air of manufacturing shop in a pharmaceutical factory.</title>
        <authorList>
            <person name="Zhang D.-F."/>
        </authorList>
    </citation>
    <scope>NUCLEOTIDE SEQUENCE [LARGE SCALE GENOMIC DNA]</scope>
    <source>
        <strain evidence="2 3">LY-0111</strain>
    </source>
</reference>
<name>A0ABU2DSN2_9MICC</name>
<evidence type="ECO:0000313" key="2">
    <source>
        <dbReference type="EMBL" id="MDR8019391.1"/>
    </source>
</evidence>
<gene>
    <name evidence="2" type="ORF">RIL96_07400</name>
</gene>
<dbReference type="RefSeq" id="WP_310548380.1">
    <property type="nucleotide sequence ID" value="NZ_JAVKGR010000007.1"/>
</dbReference>
<accession>A0ABU2DSN2</accession>
<keyword evidence="3" id="KW-1185">Reference proteome</keyword>
<sequence>MTVNVPLMPQTQTLRHQDSLLIRRGDHTTQLTNRRLADYLQSLVAESAAGHLTLPTDEQEESLTNFLDFLERAGLTTQEDIDTVSSAARSLWALDPEASDLHELQERLRATRVAIVADSPLSQVLRTSLDETQVPVSIDHELSAVEEIFEDPAALPVVIGDHLRDRRLIRANDAAVRTGRRWMPVVESDGVRTLIGPWMVPSSSACLECVWLRRAANSPDPTLVDQLVEAESLETSPRRAVPAGHDHVVAGILSQKIVELIGLDDRASAAAPGRMCVISRGAPGLTVEEQHVLRVPRCPVCSPTRGRGNPQVWAHPAAQGGEKG</sequence>
<organism evidence="2 3">
    <name type="scientific">Nesterenkonia aerolata</name>
    <dbReference type="NCBI Taxonomy" id="3074079"/>
    <lineage>
        <taxon>Bacteria</taxon>
        <taxon>Bacillati</taxon>
        <taxon>Actinomycetota</taxon>
        <taxon>Actinomycetes</taxon>
        <taxon>Micrococcales</taxon>
        <taxon>Micrococcaceae</taxon>
        <taxon>Nesterenkonia</taxon>
    </lineage>
</organism>
<evidence type="ECO:0000256" key="1">
    <source>
        <dbReference type="SAM" id="MobiDB-lite"/>
    </source>
</evidence>
<protein>
    <submittedName>
        <fullName evidence="2">TOMM leader peptide-binding protein</fullName>
    </submittedName>
</protein>